<accession>A0A3M7M9J7</accession>
<evidence type="ECO:0000313" key="3">
    <source>
        <dbReference type="Proteomes" id="UP000265663"/>
    </source>
</evidence>
<evidence type="ECO:0000256" key="1">
    <source>
        <dbReference type="SAM" id="SignalP"/>
    </source>
</evidence>
<organism evidence="2 3">
    <name type="scientific">Pyrenophora seminiperda CCB06</name>
    <dbReference type="NCBI Taxonomy" id="1302712"/>
    <lineage>
        <taxon>Eukaryota</taxon>
        <taxon>Fungi</taxon>
        <taxon>Dikarya</taxon>
        <taxon>Ascomycota</taxon>
        <taxon>Pezizomycotina</taxon>
        <taxon>Dothideomycetes</taxon>
        <taxon>Pleosporomycetidae</taxon>
        <taxon>Pleosporales</taxon>
        <taxon>Pleosporineae</taxon>
        <taxon>Pleosporaceae</taxon>
        <taxon>Pyrenophora</taxon>
    </lineage>
</organism>
<proteinExistence type="predicted"/>
<gene>
    <name evidence="2" type="ORF">GMOD_00005701</name>
</gene>
<dbReference type="AlphaFoldDB" id="A0A3M7M9J7"/>
<feature type="chain" id="PRO_5018100785" evidence="1">
    <location>
        <begin position="23"/>
        <end position="194"/>
    </location>
</feature>
<keyword evidence="1" id="KW-0732">Signal</keyword>
<dbReference type="Proteomes" id="UP000265663">
    <property type="component" value="Unassembled WGS sequence"/>
</dbReference>
<evidence type="ECO:0000313" key="2">
    <source>
        <dbReference type="EMBL" id="RMZ71183.1"/>
    </source>
</evidence>
<feature type="signal peptide" evidence="1">
    <location>
        <begin position="1"/>
        <end position="22"/>
    </location>
</feature>
<dbReference type="EMBL" id="KE747826">
    <property type="protein sequence ID" value="RMZ71183.1"/>
    <property type="molecule type" value="Genomic_DNA"/>
</dbReference>
<keyword evidence="3" id="KW-1185">Reference proteome</keyword>
<sequence length="194" mass="21296">MHTANALAAISSLFLFISSTGARVIPTQPPPHVLRRGAATTPALLDDKCTFILFQKQVLTATSSNSQGRINYIQVNNIIDHTNDIVIDVAAQRPQAEHNSYVKVNERSVFAVEGLLDGASLIIHGSDGEDELKLESGGWNWSTGLATSEDEKTMAWCQAGEWAEAGNGSRERSVECAFHCERIEEEEAEREELR</sequence>
<protein>
    <submittedName>
        <fullName evidence="2">Uncharacterized protein</fullName>
    </submittedName>
</protein>
<name>A0A3M7M9J7_9PLEO</name>
<reference evidence="2 3" key="1">
    <citation type="journal article" date="2014" name="PLoS ONE">
        <title>De novo Genome Assembly of the Fungal Plant Pathogen Pyrenophora semeniperda.</title>
        <authorList>
            <person name="Soliai M.M."/>
            <person name="Meyer S.E."/>
            <person name="Udall J.A."/>
            <person name="Elzinga D.E."/>
            <person name="Hermansen R.A."/>
            <person name="Bodily P.M."/>
            <person name="Hart A.A."/>
            <person name="Coleman C.E."/>
        </authorList>
    </citation>
    <scope>NUCLEOTIDE SEQUENCE [LARGE SCALE GENOMIC DNA]</scope>
    <source>
        <strain evidence="2 3">CCB06</strain>
        <tissue evidence="2">Mycelium</tissue>
    </source>
</reference>
<dbReference type="OrthoDB" id="3792543at2759"/>